<keyword evidence="5" id="KW-0456">Lyase</keyword>
<dbReference type="NCBIfam" id="NF002017">
    <property type="entry name" value="PRK00823.1-2"/>
    <property type="match status" value="1"/>
</dbReference>
<dbReference type="RefSeq" id="WP_066564363.1">
    <property type="nucleotide sequence ID" value="NZ_CP015622.1"/>
</dbReference>
<dbReference type="InterPro" id="IPR001533">
    <property type="entry name" value="Pterin_deHydtase"/>
</dbReference>
<dbReference type="EMBL" id="CP015622">
    <property type="protein sequence ID" value="ANE03177.1"/>
    <property type="molecule type" value="Genomic_DNA"/>
</dbReference>
<proteinExistence type="inferred from homology"/>
<dbReference type="InterPro" id="IPR036428">
    <property type="entry name" value="PCD_sf"/>
</dbReference>
<gene>
    <name evidence="6" type="ORF">ccrud_02415</name>
</gene>
<keyword evidence="7" id="KW-1185">Reference proteome</keyword>
<accession>A0A172QR54</accession>
<dbReference type="Pfam" id="PF01329">
    <property type="entry name" value="Pterin_4a"/>
    <property type="match status" value="1"/>
</dbReference>
<evidence type="ECO:0000256" key="4">
    <source>
        <dbReference type="ARBA" id="ARBA00021735"/>
    </source>
</evidence>
<dbReference type="CDD" id="cd00488">
    <property type="entry name" value="PCD_DCoH"/>
    <property type="match status" value="1"/>
</dbReference>
<reference evidence="6 7" key="1">
    <citation type="submission" date="2016-05" db="EMBL/GenBank/DDBJ databases">
        <title>Complete genome sequence of Corynebacterium crudilactis, a new Corynebacterium species isolated from raw cow's milk.</title>
        <authorList>
            <person name="Christian R."/>
            <person name="Zimmermann J."/>
            <person name="Lipski A."/>
            <person name="Kalinowski J."/>
        </authorList>
    </citation>
    <scope>NUCLEOTIDE SEQUENCE [LARGE SCALE GENOMIC DNA]</scope>
    <source>
        <strain evidence="6 7">JZ16</strain>
    </source>
</reference>
<protein>
    <recommendedName>
        <fullName evidence="4">Putative pterin-4-alpha-carbinolamine dehydratase</fullName>
        <ecNumber evidence="3">4.2.1.96</ecNumber>
    </recommendedName>
</protein>
<dbReference type="KEGG" id="ccjz:ccrud_02415"/>
<dbReference type="SUPFAM" id="SSF55248">
    <property type="entry name" value="PCD-like"/>
    <property type="match status" value="1"/>
</dbReference>
<comment type="similarity">
    <text evidence="2">Belongs to the pterin-4-alpha-carbinolamine dehydratase family.</text>
</comment>
<dbReference type="STRING" id="1652495.ccrud_02415"/>
<evidence type="ECO:0000256" key="2">
    <source>
        <dbReference type="ARBA" id="ARBA00006472"/>
    </source>
</evidence>
<dbReference type="Proteomes" id="UP000076929">
    <property type="component" value="Chromosome"/>
</dbReference>
<evidence type="ECO:0000313" key="7">
    <source>
        <dbReference type="Proteomes" id="UP000076929"/>
    </source>
</evidence>
<evidence type="ECO:0000313" key="6">
    <source>
        <dbReference type="EMBL" id="ANE03177.1"/>
    </source>
</evidence>
<dbReference type="GO" id="GO:0006729">
    <property type="term" value="P:tetrahydrobiopterin biosynthetic process"/>
    <property type="evidence" value="ECO:0007669"/>
    <property type="project" value="InterPro"/>
</dbReference>
<dbReference type="PANTHER" id="PTHR12599:SF0">
    <property type="entry name" value="PTERIN-4-ALPHA-CARBINOLAMINE DEHYDRATASE"/>
    <property type="match status" value="1"/>
</dbReference>
<evidence type="ECO:0000256" key="5">
    <source>
        <dbReference type="ARBA" id="ARBA00023239"/>
    </source>
</evidence>
<dbReference type="Gene3D" id="3.30.1360.20">
    <property type="entry name" value="Transcriptional coactivator/pterin dehydratase"/>
    <property type="match status" value="1"/>
</dbReference>
<dbReference type="OrthoDB" id="15077at2"/>
<dbReference type="EC" id="4.2.1.96" evidence="3"/>
<dbReference type="AlphaFoldDB" id="A0A172QR54"/>
<comment type="catalytic activity">
    <reaction evidence="1">
        <text>(4aS,6R)-4a-hydroxy-L-erythro-5,6,7,8-tetrahydrobiopterin = (6R)-L-erythro-6,7-dihydrobiopterin + H2O</text>
        <dbReference type="Rhea" id="RHEA:11920"/>
        <dbReference type="ChEBI" id="CHEBI:15377"/>
        <dbReference type="ChEBI" id="CHEBI:15642"/>
        <dbReference type="ChEBI" id="CHEBI:43120"/>
        <dbReference type="EC" id="4.2.1.96"/>
    </reaction>
</comment>
<evidence type="ECO:0000256" key="1">
    <source>
        <dbReference type="ARBA" id="ARBA00001554"/>
    </source>
</evidence>
<name>A0A172QR54_9CORY</name>
<dbReference type="GO" id="GO:0008124">
    <property type="term" value="F:4-alpha-hydroxytetrahydrobiopterin dehydratase activity"/>
    <property type="evidence" value="ECO:0007669"/>
    <property type="project" value="UniProtKB-EC"/>
</dbReference>
<evidence type="ECO:0000256" key="3">
    <source>
        <dbReference type="ARBA" id="ARBA00013252"/>
    </source>
</evidence>
<organism evidence="6 7">
    <name type="scientific">Corynebacterium crudilactis</name>
    <dbReference type="NCBI Taxonomy" id="1652495"/>
    <lineage>
        <taxon>Bacteria</taxon>
        <taxon>Bacillati</taxon>
        <taxon>Actinomycetota</taxon>
        <taxon>Actinomycetes</taxon>
        <taxon>Mycobacteriales</taxon>
        <taxon>Corynebacteriaceae</taxon>
        <taxon>Corynebacterium</taxon>
    </lineage>
</organism>
<dbReference type="PANTHER" id="PTHR12599">
    <property type="entry name" value="PTERIN-4-ALPHA-CARBINOLAMINE DEHYDRATASE"/>
    <property type="match status" value="1"/>
</dbReference>
<sequence>MNSLFDVSPRWTFANDQLNAHFATGDFATGVKFINRIAASAEEANHHPDLLLSYSFVEITLTSHDVGHVTERDISLARIIDAHADALQIKAEA</sequence>